<organism evidence="8 9">
    <name type="scientific">Amycolatopsis endophytica</name>
    <dbReference type="NCBI Taxonomy" id="860233"/>
    <lineage>
        <taxon>Bacteria</taxon>
        <taxon>Bacillati</taxon>
        <taxon>Actinomycetota</taxon>
        <taxon>Actinomycetes</taxon>
        <taxon>Pseudonocardiales</taxon>
        <taxon>Pseudonocardiaceae</taxon>
        <taxon>Amycolatopsis</taxon>
    </lineage>
</organism>
<accession>A0A853AXK6</accession>
<protein>
    <recommendedName>
        <fullName evidence="6">SURF1-like protein</fullName>
    </recommendedName>
</protein>
<dbReference type="Proteomes" id="UP000549616">
    <property type="component" value="Unassembled WGS sequence"/>
</dbReference>
<evidence type="ECO:0000256" key="5">
    <source>
        <dbReference type="ARBA" id="ARBA00023136"/>
    </source>
</evidence>
<evidence type="ECO:0000256" key="3">
    <source>
        <dbReference type="ARBA" id="ARBA00022692"/>
    </source>
</evidence>
<proteinExistence type="inferred from homology"/>
<sequence>MRLKFLLRPSWLALVVGVLAFAFACFTLLSPWQFSRNDQRETQNNAIEASLSADPRPLNDVLPPGAVPDSRTEWTNVTITGTYLPAHEVVARLRTVQGQPAFEVLTPLRTTDGQVVLVDRGYLQPDSRTEVPPYAAPPDGTVTIVARIRQDENDPKNRDAFADASTHGRLQSYVVDSRVVARSSGLDIRPGYFQLDQDQPGVLDALPLPQTDAGPFFSYALQWIAFGIMAIAGLVYFTVREMKPGGVLNEMAQREKNRRRRKSVAEILAEDDAAARGATVEGGGGRRADKTAARSATVEGGGGRRADKTAARSATVEGGGGRRAGGASGTAGDREEQPVRRS</sequence>
<feature type="compositionally biased region" description="Basic and acidic residues" evidence="7">
    <location>
        <begin position="332"/>
        <end position="342"/>
    </location>
</feature>
<dbReference type="PROSITE" id="PS51257">
    <property type="entry name" value="PROKAR_LIPOPROTEIN"/>
    <property type="match status" value="1"/>
</dbReference>
<keyword evidence="9" id="KW-1185">Reference proteome</keyword>
<dbReference type="Pfam" id="PF02104">
    <property type="entry name" value="SURF1"/>
    <property type="match status" value="1"/>
</dbReference>
<dbReference type="CDD" id="cd06662">
    <property type="entry name" value="SURF1"/>
    <property type="match status" value="1"/>
</dbReference>
<keyword evidence="3 6" id="KW-0812">Transmembrane</keyword>
<feature type="transmembrane region" description="Helical" evidence="6">
    <location>
        <begin position="12"/>
        <end position="34"/>
    </location>
</feature>
<dbReference type="PANTHER" id="PTHR23427:SF2">
    <property type="entry name" value="SURFEIT LOCUS PROTEIN 1"/>
    <property type="match status" value="1"/>
</dbReference>
<evidence type="ECO:0000313" key="8">
    <source>
        <dbReference type="EMBL" id="NYI87402.1"/>
    </source>
</evidence>
<feature type="region of interest" description="Disordered" evidence="7">
    <location>
        <begin position="275"/>
        <end position="342"/>
    </location>
</feature>
<dbReference type="InterPro" id="IPR002994">
    <property type="entry name" value="Surf1/Shy1"/>
</dbReference>
<evidence type="ECO:0000256" key="6">
    <source>
        <dbReference type="RuleBase" id="RU363076"/>
    </source>
</evidence>
<evidence type="ECO:0000256" key="7">
    <source>
        <dbReference type="SAM" id="MobiDB-lite"/>
    </source>
</evidence>
<keyword evidence="6" id="KW-1003">Cell membrane</keyword>
<name>A0A853AXK6_9PSEU</name>
<comment type="caution">
    <text evidence="8">The sequence shown here is derived from an EMBL/GenBank/DDBJ whole genome shotgun (WGS) entry which is preliminary data.</text>
</comment>
<evidence type="ECO:0000256" key="4">
    <source>
        <dbReference type="ARBA" id="ARBA00022989"/>
    </source>
</evidence>
<keyword evidence="5 6" id="KW-0472">Membrane</keyword>
<keyword evidence="4 6" id="KW-1133">Transmembrane helix</keyword>
<dbReference type="PROSITE" id="PS50895">
    <property type="entry name" value="SURF1"/>
    <property type="match status" value="1"/>
</dbReference>
<evidence type="ECO:0000256" key="2">
    <source>
        <dbReference type="ARBA" id="ARBA00007165"/>
    </source>
</evidence>
<comment type="subcellular location">
    <subcellularLocation>
        <location evidence="6">Cell membrane</location>
        <topology evidence="6">Multi-pass membrane protein</topology>
    </subcellularLocation>
    <subcellularLocation>
        <location evidence="1">Membrane</location>
    </subcellularLocation>
</comment>
<dbReference type="InterPro" id="IPR045214">
    <property type="entry name" value="Surf1/Surf4"/>
</dbReference>
<feature type="transmembrane region" description="Helical" evidence="6">
    <location>
        <begin position="216"/>
        <end position="239"/>
    </location>
</feature>
<evidence type="ECO:0000256" key="1">
    <source>
        <dbReference type="ARBA" id="ARBA00004370"/>
    </source>
</evidence>
<dbReference type="PANTHER" id="PTHR23427">
    <property type="entry name" value="SURFEIT LOCUS PROTEIN"/>
    <property type="match status" value="1"/>
</dbReference>
<comment type="similarity">
    <text evidence="2 6">Belongs to the SURF1 family.</text>
</comment>
<evidence type="ECO:0000313" key="9">
    <source>
        <dbReference type="Proteomes" id="UP000549616"/>
    </source>
</evidence>
<gene>
    <name evidence="8" type="ORF">HNR02_000725</name>
</gene>
<dbReference type="GO" id="GO:0005886">
    <property type="term" value="C:plasma membrane"/>
    <property type="evidence" value="ECO:0007669"/>
    <property type="project" value="UniProtKB-SubCell"/>
</dbReference>
<feature type="compositionally biased region" description="Gly residues" evidence="7">
    <location>
        <begin position="317"/>
        <end position="329"/>
    </location>
</feature>
<dbReference type="AlphaFoldDB" id="A0A853AXK6"/>
<dbReference type="EMBL" id="JACCFK010000001">
    <property type="protein sequence ID" value="NYI87402.1"/>
    <property type="molecule type" value="Genomic_DNA"/>
</dbReference>
<reference evidence="8 9" key="1">
    <citation type="submission" date="2020-07" db="EMBL/GenBank/DDBJ databases">
        <title>Sequencing the genomes of 1000 actinobacteria strains.</title>
        <authorList>
            <person name="Klenk H.-P."/>
        </authorList>
    </citation>
    <scope>NUCLEOTIDE SEQUENCE [LARGE SCALE GENOMIC DNA]</scope>
    <source>
        <strain evidence="8 9">DSM 104006</strain>
    </source>
</reference>